<comment type="function">
    <text evidence="14">Catalyzes the dephosphorylation of undecaprenyl diphosphate (UPP). Confers resistance to bacitracin.</text>
</comment>
<feature type="transmembrane region" description="Helical" evidence="14">
    <location>
        <begin position="80"/>
        <end position="100"/>
    </location>
</feature>
<reference evidence="15" key="1">
    <citation type="submission" date="2018-07" db="EMBL/GenBank/DDBJ databases">
        <authorList>
            <consortium name="Genoscope - CEA"/>
            <person name="William W."/>
        </authorList>
    </citation>
    <scope>NUCLEOTIDE SEQUENCE</scope>
    <source>
        <strain evidence="15">IK1</strain>
    </source>
</reference>
<feature type="transmembrane region" description="Helical" evidence="14">
    <location>
        <begin position="181"/>
        <end position="199"/>
    </location>
</feature>
<dbReference type="EMBL" id="UPXX01000003">
    <property type="protein sequence ID" value="VBB41449.1"/>
    <property type="molecule type" value="Genomic_DNA"/>
</dbReference>
<organism evidence="15">
    <name type="scientific">Uncultured Desulfatiglans sp</name>
    <dbReference type="NCBI Taxonomy" id="1748965"/>
    <lineage>
        <taxon>Bacteria</taxon>
        <taxon>Pseudomonadati</taxon>
        <taxon>Thermodesulfobacteriota</taxon>
        <taxon>Desulfobacteria</taxon>
        <taxon>Desulfatiglandales</taxon>
        <taxon>Desulfatiglandaceae</taxon>
        <taxon>Desulfatiglans</taxon>
        <taxon>environmental samples</taxon>
    </lineage>
</organism>
<evidence type="ECO:0000256" key="4">
    <source>
        <dbReference type="ARBA" id="ARBA00021581"/>
    </source>
</evidence>
<evidence type="ECO:0000313" key="15">
    <source>
        <dbReference type="EMBL" id="VBB41449.1"/>
    </source>
</evidence>
<dbReference type="GO" id="GO:0008360">
    <property type="term" value="P:regulation of cell shape"/>
    <property type="evidence" value="ECO:0007669"/>
    <property type="project" value="UniProtKB-KW"/>
</dbReference>
<gene>
    <name evidence="14 15" type="primary">uppP</name>
    <name evidence="15" type="ORF">TRIP_B110014</name>
</gene>
<evidence type="ECO:0000256" key="3">
    <source>
        <dbReference type="ARBA" id="ARBA00012374"/>
    </source>
</evidence>
<keyword evidence="6 14" id="KW-0812">Transmembrane</keyword>
<evidence type="ECO:0000256" key="7">
    <source>
        <dbReference type="ARBA" id="ARBA00022801"/>
    </source>
</evidence>
<keyword evidence="14" id="KW-0573">Peptidoglycan synthesis</keyword>
<sequence length="258" mass="27178">MGFFEAALLGMIQGLTEFLPVSSSGHLVVLQHLLGFREPELFLDSALHVGTLVAVCIFFRRDLKEMTTATLRLRMDDPQTRLVAAVLIGSIPTALIGLVFKEPLEALFASVSTVGIMLIMTGIVLTLTGFVSKNHARLSSVPWYAALAVGVAQGLAITPGISRSGATIAAGLFLGLNRELAGRYSFLLAIPAIFGALLLQLGAENLGSAGLLPVAAGFCTAALVGLFALKVLMAVVRQGRLAYFAPYCFALGATILIF</sequence>
<evidence type="ECO:0000256" key="5">
    <source>
        <dbReference type="ARBA" id="ARBA00022475"/>
    </source>
</evidence>
<comment type="miscellaneous">
    <text evidence="14">Bacitracin is thought to be involved in the inhibition of peptidoglycan synthesis by sequestering undecaprenyl diphosphate, thereby reducing the pool of lipid carrier available.</text>
</comment>
<feature type="transmembrane region" description="Helical" evidence="14">
    <location>
        <begin position="143"/>
        <end position="161"/>
    </location>
</feature>
<keyword evidence="10 14" id="KW-0046">Antibiotic resistance</keyword>
<keyword evidence="7 14" id="KW-0378">Hydrolase</keyword>
<evidence type="ECO:0000256" key="13">
    <source>
        <dbReference type="ARBA" id="ARBA00047594"/>
    </source>
</evidence>
<accession>A0A653A084</accession>
<feature type="transmembrane region" description="Helical" evidence="14">
    <location>
        <begin position="41"/>
        <end position="59"/>
    </location>
</feature>
<feature type="transmembrane region" description="Helical" evidence="14">
    <location>
        <begin position="241"/>
        <end position="257"/>
    </location>
</feature>
<dbReference type="GO" id="GO:0005886">
    <property type="term" value="C:plasma membrane"/>
    <property type="evidence" value="ECO:0007669"/>
    <property type="project" value="UniProtKB-SubCell"/>
</dbReference>
<dbReference type="GO" id="GO:0071555">
    <property type="term" value="P:cell wall organization"/>
    <property type="evidence" value="ECO:0007669"/>
    <property type="project" value="UniProtKB-KW"/>
</dbReference>
<keyword evidence="14" id="KW-0133">Cell shape</keyword>
<dbReference type="GO" id="GO:0009252">
    <property type="term" value="P:peptidoglycan biosynthetic process"/>
    <property type="evidence" value="ECO:0007669"/>
    <property type="project" value="UniProtKB-KW"/>
</dbReference>
<name>A0A653A084_UNCDX</name>
<dbReference type="EC" id="3.6.1.27" evidence="3 14"/>
<dbReference type="GO" id="GO:0046677">
    <property type="term" value="P:response to antibiotic"/>
    <property type="evidence" value="ECO:0007669"/>
    <property type="project" value="UniProtKB-UniRule"/>
</dbReference>
<feature type="transmembrane region" description="Helical" evidence="14">
    <location>
        <begin position="211"/>
        <end position="235"/>
    </location>
</feature>
<protein>
    <recommendedName>
        <fullName evidence="4 14">Undecaprenyl-diphosphatase</fullName>
        <ecNumber evidence="3 14">3.6.1.27</ecNumber>
    </recommendedName>
    <alternativeName>
        <fullName evidence="12 14">Bacitracin resistance protein</fullName>
    </alternativeName>
    <alternativeName>
        <fullName evidence="11 14">Undecaprenyl pyrophosphate phosphatase</fullName>
    </alternativeName>
</protein>
<comment type="similarity">
    <text evidence="2 14">Belongs to the UppP family.</text>
</comment>
<evidence type="ECO:0000256" key="1">
    <source>
        <dbReference type="ARBA" id="ARBA00004651"/>
    </source>
</evidence>
<keyword evidence="8 14" id="KW-1133">Transmembrane helix</keyword>
<evidence type="ECO:0000256" key="6">
    <source>
        <dbReference type="ARBA" id="ARBA00022692"/>
    </source>
</evidence>
<dbReference type="GO" id="GO:0050380">
    <property type="term" value="F:undecaprenyl-diphosphatase activity"/>
    <property type="evidence" value="ECO:0007669"/>
    <property type="project" value="UniProtKB-UniRule"/>
</dbReference>
<evidence type="ECO:0000256" key="10">
    <source>
        <dbReference type="ARBA" id="ARBA00023251"/>
    </source>
</evidence>
<keyword evidence="9 14" id="KW-0472">Membrane</keyword>
<comment type="subcellular location">
    <subcellularLocation>
        <location evidence="1 14">Cell membrane</location>
        <topology evidence="1 14">Multi-pass membrane protein</topology>
    </subcellularLocation>
</comment>
<keyword evidence="5 14" id="KW-1003">Cell membrane</keyword>
<dbReference type="Pfam" id="PF02673">
    <property type="entry name" value="BacA"/>
    <property type="match status" value="1"/>
</dbReference>
<dbReference type="AlphaFoldDB" id="A0A653A084"/>
<evidence type="ECO:0000256" key="9">
    <source>
        <dbReference type="ARBA" id="ARBA00023136"/>
    </source>
</evidence>
<proteinExistence type="inferred from homology"/>
<keyword evidence="14" id="KW-0961">Cell wall biogenesis/degradation</keyword>
<dbReference type="PANTHER" id="PTHR30622:SF4">
    <property type="entry name" value="UNDECAPRENYL-DIPHOSPHATASE"/>
    <property type="match status" value="1"/>
</dbReference>
<evidence type="ECO:0000256" key="12">
    <source>
        <dbReference type="ARBA" id="ARBA00032932"/>
    </source>
</evidence>
<evidence type="ECO:0000256" key="14">
    <source>
        <dbReference type="HAMAP-Rule" id="MF_01006"/>
    </source>
</evidence>
<feature type="transmembrane region" description="Helical" evidence="14">
    <location>
        <begin position="106"/>
        <end position="131"/>
    </location>
</feature>
<dbReference type="InterPro" id="IPR003824">
    <property type="entry name" value="UppP"/>
</dbReference>
<evidence type="ECO:0000256" key="8">
    <source>
        <dbReference type="ARBA" id="ARBA00022989"/>
    </source>
</evidence>
<comment type="catalytic activity">
    <reaction evidence="13 14">
        <text>di-trans,octa-cis-undecaprenyl diphosphate + H2O = di-trans,octa-cis-undecaprenyl phosphate + phosphate + H(+)</text>
        <dbReference type="Rhea" id="RHEA:28094"/>
        <dbReference type="ChEBI" id="CHEBI:15377"/>
        <dbReference type="ChEBI" id="CHEBI:15378"/>
        <dbReference type="ChEBI" id="CHEBI:43474"/>
        <dbReference type="ChEBI" id="CHEBI:58405"/>
        <dbReference type="ChEBI" id="CHEBI:60392"/>
        <dbReference type="EC" id="3.6.1.27"/>
    </reaction>
</comment>
<dbReference type="PANTHER" id="PTHR30622">
    <property type="entry name" value="UNDECAPRENYL-DIPHOSPHATASE"/>
    <property type="match status" value="1"/>
</dbReference>
<evidence type="ECO:0000256" key="2">
    <source>
        <dbReference type="ARBA" id="ARBA00010621"/>
    </source>
</evidence>
<evidence type="ECO:0000256" key="11">
    <source>
        <dbReference type="ARBA" id="ARBA00032707"/>
    </source>
</evidence>
<dbReference type="HAMAP" id="MF_01006">
    <property type="entry name" value="Undec_diphosphatase"/>
    <property type="match status" value="1"/>
</dbReference>